<keyword evidence="2" id="KW-1185">Reference proteome</keyword>
<dbReference type="AlphaFoldDB" id="A0A6N8SCE9"/>
<proteinExistence type="predicted"/>
<reference evidence="1 2" key="1">
    <citation type="submission" date="2019-12" db="EMBL/GenBank/DDBJ databases">
        <title>Shinella kummerowiae sp. nov., a symbiotic bacterium isolated from root nodules of the herbal legume Kummerowia stipulacea.</title>
        <authorList>
            <person name="Gao J."/>
        </authorList>
    </citation>
    <scope>NUCLEOTIDE SEQUENCE [LARGE SCALE GENOMIC DNA]</scope>
    <source>
        <strain evidence="1 2">CCBAU 25048</strain>
    </source>
</reference>
<organism evidence="1 2">
    <name type="scientific">Shinella kummerowiae</name>
    <dbReference type="NCBI Taxonomy" id="417745"/>
    <lineage>
        <taxon>Bacteria</taxon>
        <taxon>Pseudomonadati</taxon>
        <taxon>Pseudomonadota</taxon>
        <taxon>Alphaproteobacteria</taxon>
        <taxon>Hyphomicrobiales</taxon>
        <taxon>Rhizobiaceae</taxon>
        <taxon>Shinella</taxon>
    </lineage>
</organism>
<comment type="caution">
    <text evidence="1">The sequence shown here is derived from an EMBL/GenBank/DDBJ whole genome shotgun (WGS) entry which is preliminary data.</text>
</comment>
<evidence type="ECO:0000313" key="1">
    <source>
        <dbReference type="EMBL" id="MXN46127.1"/>
    </source>
</evidence>
<accession>A0A6N8SCE9</accession>
<evidence type="ECO:0000313" key="2">
    <source>
        <dbReference type="Proteomes" id="UP000435802"/>
    </source>
</evidence>
<name>A0A6N8SCE9_9HYPH</name>
<sequence>MTQIVTVSPTTAAYASQGTRTQTRANTLFEERIHVWSEDAKIRGDARTVAMLNVIQPPALALALITATSGTPQVTVAEAQRVYDENGALVPQEPA</sequence>
<protein>
    <submittedName>
        <fullName evidence="1">Uncharacterized protein</fullName>
    </submittedName>
</protein>
<dbReference type="Proteomes" id="UP000435802">
    <property type="component" value="Unassembled WGS sequence"/>
</dbReference>
<dbReference type="OrthoDB" id="8420297at2"/>
<dbReference type="EMBL" id="WUMK01000004">
    <property type="protein sequence ID" value="MXN46127.1"/>
    <property type="molecule type" value="Genomic_DNA"/>
</dbReference>
<dbReference type="RefSeq" id="WP_160859672.1">
    <property type="nucleotide sequence ID" value="NZ_WUMK01000004.1"/>
</dbReference>
<gene>
    <name evidence="1" type="ORF">GR138_13095</name>
</gene>